<reference evidence="2 3" key="1">
    <citation type="journal article" date="2014" name="Int. J. Syst. Evol. Microbiol.">
        <title>Listeria floridensis sp. nov., Listeria aquatica sp. nov., Listeria cornellensis sp. nov., Listeria riparia sp. nov. and Listeria grandensis sp. nov., from agricultural and natural environments.</title>
        <authorList>
            <person name="den Bakker H.C."/>
            <person name="Warchocki S."/>
            <person name="Wright E.M."/>
            <person name="Allred A.F."/>
            <person name="Ahlstrom C."/>
            <person name="Manuel C.S."/>
            <person name="Stasiewicz M.J."/>
            <person name="Burrell A."/>
            <person name="Roof S."/>
            <person name="Strawn L."/>
            <person name="Fortes E.D."/>
            <person name="Nightingale K.K."/>
            <person name="Kephart D."/>
            <person name="Wiedmann M."/>
        </authorList>
    </citation>
    <scope>NUCLEOTIDE SEQUENCE [LARGE SCALE GENOMIC DNA]</scope>
    <source>
        <strain evidence="3">FSL F6-969</strain>
    </source>
</reference>
<feature type="transmembrane region" description="Helical" evidence="1">
    <location>
        <begin position="48"/>
        <end position="68"/>
    </location>
</feature>
<protein>
    <submittedName>
        <fullName evidence="2">Uncharacterized protein</fullName>
    </submittedName>
</protein>
<sequence length="71" mass="8467">MQDIVSDHFSNNRYEAFHLKGFRILNLFSSQILCEPDYKNRICQPLQVVIKALSYTIFSGRIFMVFLFHKH</sequence>
<organism evidence="2 3">
    <name type="scientific">Listeria cornellensis FSL F6-0969</name>
    <dbReference type="NCBI Taxonomy" id="1265820"/>
    <lineage>
        <taxon>Bacteria</taxon>
        <taxon>Bacillati</taxon>
        <taxon>Bacillota</taxon>
        <taxon>Bacilli</taxon>
        <taxon>Bacillales</taxon>
        <taxon>Listeriaceae</taxon>
        <taxon>Listeria</taxon>
    </lineage>
</organism>
<name>W7BIC9_9LIST</name>
<keyword evidence="1" id="KW-1133">Transmembrane helix</keyword>
<proteinExistence type="predicted"/>
<evidence type="ECO:0000256" key="1">
    <source>
        <dbReference type="SAM" id="Phobius"/>
    </source>
</evidence>
<comment type="caution">
    <text evidence="2">The sequence shown here is derived from an EMBL/GenBank/DDBJ whole genome shotgun (WGS) entry which is preliminary data.</text>
</comment>
<gene>
    <name evidence="2" type="ORF">PCORN_16280</name>
</gene>
<accession>W7BIC9</accession>
<dbReference type="EMBL" id="AODE01000037">
    <property type="protein sequence ID" value="EUJ25677.1"/>
    <property type="molecule type" value="Genomic_DNA"/>
</dbReference>
<keyword evidence="1" id="KW-0472">Membrane</keyword>
<dbReference type="AlphaFoldDB" id="W7BIC9"/>
<dbReference type="Proteomes" id="UP000019254">
    <property type="component" value="Unassembled WGS sequence"/>
</dbReference>
<evidence type="ECO:0000313" key="3">
    <source>
        <dbReference type="Proteomes" id="UP000019254"/>
    </source>
</evidence>
<keyword evidence="3" id="KW-1185">Reference proteome</keyword>
<keyword evidence="1" id="KW-0812">Transmembrane</keyword>
<evidence type="ECO:0000313" key="2">
    <source>
        <dbReference type="EMBL" id="EUJ25677.1"/>
    </source>
</evidence>